<dbReference type="GO" id="GO:0001682">
    <property type="term" value="P:tRNA 5'-leader removal"/>
    <property type="evidence" value="ECO:0007669"/>
    <property type="project" value="InterPro"/>
</dbReference>
<dbReference type="SUPFAM" id="SSF160350">
    <property type="entry name" value="Rnp2-like"/>
    <property type="match status" value="1"/>
</dbReference>
<accession>X1H8A2</accession>
<gene>
    <name evidence="2" type="ORF">S03H2_27544</name>
</gene>
<proteinExistence type="predicted"/>
<dbReference type="Gene3D" id="3.30.70.3250">
    <property type="entry name" value="Ribonuclease P, Pop5 subunit"/>
    <property type="match status" value="1"/>
</dbReference>
<keyword evidence="1" id="KW-0819">tRNA processing</keyword>
<reference evidence="2" key="1">
    <citation type="journal article" date="2014" name="Front. Microbiol.">
        <title>High frequency of phylogenetically diverse reductive dehalogenase-homologous genes in deep subseafloor sedimentary metagenomes.</title>
        <authorList>
            <person name="Kawai M."/>
            <person name="Futagami T."/>
            <person name="Toyoda A."/>
            <person name="Takaki Y."/>
            <person name="Nishi S."/>
            <person name="Hori S."/>
            <person name="Arai W."/>
            <person name="Tsubouchi T."/>
            <person name="Morono Y."/>
            <person name="Uchiyama I."/>
            <person name="Ito T."/>
            <person name="Fujiyama A."/>
            <person name="Inagaki F."/>
            <person name="Takami H."/>
        </authorList>
    </citation>
    <scope>NUCLEOTIDE SEQUENCE</scope>
    <source>
        <strain evidence="2">Expedition CK06-06</strain>
    </source>
</reference>
<protein>
    <submittedName>
        <fullName evidence="2">Uncharacterized protein</fullName>
    </submittedName>
</protein>
<evidence type="ECO:0000256" key="1">
    <source>
        <dbReference type="ARBA" id="ARBA00022694"/>
    </source>
</evidence>
<dbReference type="AlphaFoldDB" id="X1H8A2"/>
<sequence length="93" mass="11578">MKFERQRYILFYYIVEKDIIIDEKSIINLIWKNLFRYFGIKETSKIGLWLIELNLEERWGILRFAHTSKEIVITSLGMIRYLQNSRFYYQFIR</sequence>
<evidence type="ECO:0000313" key="2">
    <source>
        <dbReference type="EMBL" id="GAH50064.1"/>
    </source>
</evidence>
<comment type="caution">
    <text evidence="2">The sequence shown here is derived from an EMBL/GenBank/DDBJ whole genome shotgun (WGS) entry which is preliminary data.</text>
</comment>
<dbReference type="InterPro" id="IPR002759">
    <property type="entry name" value="Pop5/Rpp14/Rnp2-like"/>
</dbReference>
<dbReference type="EMBL" id="BARU01016577">
    <property type="protein sequence ID" value="GAH50064.1"/>
    <property type="molecule type" value="Genomic_DNA"/>
</dbReference>
<dbReference type="InterPro" id="IPR038085">
    <property type="entry name" value="Rnp2-like_sf"/>
</dbReference>
<name>X1H8A2_9ZZZZ</name>
<organism evidence="2">
    <name type="scientific">marine sediment metagenome</name>
    <dbReference type="NCBI Taxonomy" id="412755"/>
    <lineage>
        <taxon>unclassified sequences</taxon>
        <taxon>metagenomes</taxon>
        <taxon>ecological metagenomes</taxon>
    </lineage>
</organism>
<dbReference type="Pfam" id="PF01900">
    <property type="entry name" value="RNase_P_Rpp14"/>
    <property type="match status" value="1"/>
</dbReference>
<dbReference type="GO" id="GO:0030677">
    <property type="term" value="C:ribonuclease P complex"/>
    <property type="evidence" value="ECO:0007669"/>
    <property type="project" value="InterPro"/>
</dbReference>